<dbReference type="GO" id="GO:0008270">
    <property type="term" value="F:zinc ion binding"/>
    <property type="evidence" value="ECO:0007669"/>
    <property type="project" value="UniProtKB-KW"/>
</dbReference>
<dbReference type="SMART" id="SM00184">
    <property type="entry name" value="RING"/>
    <property type="match status" value="1"/>
</dbReference>
<dbReference type="GO" id="GO:0003676">
    <property type="term" value="F:nucleic acid binding"/>
    <property type="evidence" value="ECO:0007669"/>
    <property type="project" value="InterPro"/>
</dbReference>
<reference evidence="9" key="1">
    <citation type="submission" date="2023-11" db="UniProtKB">
        <authorList>
            <consortium name="WormBaseParasite"/>
        </authorList>
    </citation>
    <scope>IDENTIFICATION</scope>
</reference>
<evidence type="ECO:0000256" key="5">
    <source>
        <dbReference type="SAM" id="Coils"/>
    </source>
</evidence>
<evidence type="ECO:0000259" key="7">
    <source>
        <dbReference type="PROSITE" id="PS50271"/>
    </source>
</evidence>
<evidence type="ECO:0008006" key="10">
    <source>
        <dbReference type="Google" id="ProtNLM"/>
    </source>
</evidence>
<evidence type="ECO:0000259" key="6">
    <source>
        <dbReference type="PROSITE" id="PS50089"/>
    </source>
</evidence>
<dbReference type="GO" id="GO:0005737">
    <property type="term" value="C:cytoplasm"/>
    <property type="evidence" value="ECO:0007669"/>
    <property type="project" value="TreeGrafter"/>
</dbReference>
<feature type="domain" description="UBP-type" evidence="7">
    <location>
        <begin position="260"/>
        <end position="352"/>
    </location>
</feature>
<evidence type="ECO:0000313" key="9">
    <source>
        <dbReference type="WBParaSite" id="SMRG1_72630.1"/>
    </source>
</evidence>
<evidence type="ECO:0000256" key="4">
    <source>
        <dbReference type="PROSITE-ProRule" id="PRU00502"/>
    </source>
</evidence>
<protein>
    <recommendedName>
        <fullName evidence="10">BRCA1-associated protein</fullName>
    </recommendedName>
</protein>
<dbReference type="InterPro" id="IPR047243">
    <property type="entry name" value="RING-H2_BRAP2"/>
</dbReference>
<feature type="domain" description="RING-type" evidence="6">
    <location>
        <begin position="222"/>
        <end position="263"/>
    </location>
</feature>
<organism evidence="8 9">
    <name type="scientific">Schistosoma margrebowiei</name>
    <dbReference type="NCBI Taxonomy" id="48269"/>
    <lineage>
        <taxon>Eukaryota</taxon>
        <taxon>Metazoa</taxon>
        <taxon>Spiralia</taxon>
        <taxon>Lophotrochozoa</taxon>
        <taxon>Platyhelminthes</taxon>
        <taxon>Trematoda</taxon>
        <taxon>Digenea</taxon>
        <taxon>Strigeidida</taxon>
        <taxon>Schistosomatoidea</taxon>
        <taxon>Schistosomatidae</taxon>
        <taxon>Schistosoma</taxon>
    </lineage>
</organism>
<dbReference type="GO" id="GO:0061630">
    <property type="term" value="F:ubiquitin protein ligase activity"/>
    <property type="evidence" value="ECO:0007669"/>
    <property type="project" value="TreeGrafter"/>
</dbReference>
<feature type="coiled-coil region" evidence="5">
    <location>
        <begin position="396"/>
        <end position="513"/>
    </location>
</feature>
<keyword evidence="2 4" id="KW-0863">Zinc-finger</keyword>
<dbReference type="SUPFAM" id="SSF57850">
    <property type="entry name" value="RING/U-box"/>
    <property type="match status" value="2"/>
</dbReference>
<dbReference type="SUPFAM" id="SSF54928">
    <property type="entry name" value="RNA-binding domain, RBD"/>
    <property type="match status" value="1"/>
</dbReference>
<proteinExistence type="predicted"/>
<dbReference type="Pfam" id="PF13639">
    <property type="entry name" value="zf-RING_2"/>
    <property type="match status" value="1"/>
</dbReference>
<dbReference type="WBParaSite" id="SMRG1_72630.1">
    <property type="protein sequence ID" value="SMRG1_72630.1"/>
    <property type="gene ID" value="SMRG1_72630"/>
</dbReference>
<dbReference type="InterPro" id="IPR013083">
    <property type="entry name" value="Znf_RING/FYVE/PHD"/>
</dbReference>
<dbReference type="InterPro" id="IPR011422">
    <property type="entry name" value="BRAP2/ETP1_RRM"/>
</dbReference>
<dbReference type="InterPro" id="IPR001841">
    <property type="entry name" value="Znf_RING"/>
</dbReference>
<dbReference type="PANTHER" id="PTHR24007:SF7">
    <property type="entry name" value="BRCA1-ASSOCIATED PROTEIN"/>
    <property type="match status" value="1"/>
</dbReference>
<dbReference type="CDD" id="cd16457">
    <property type="entry name" value="RING-H2_BRAP2"/>
    <property type="match status" value="1"/>
</dbReference>
<dbReference type="Pfam" id="PF07576">
    <property type="entry name" value="BRAP2"/>
    <property type="match status" value="1"/>
</dbReference>
<dbReference type="Proteomes" id="UP000050790">
    <property type="component" value="Unassembled WGS sequence"/>
</dbReference>
<dbReference type="PROSITE" id="PS50271">
    <property type="entry name" value="ZF_UBP"/>
    <property type="match status" value="1"/>
</dbReference>
<evidence type="ECO:0000256" key="3">
    <source>
        <dbReference type="ARBA" id="ARBA00022833"/>
    </source>
</evidence>
<keyword evidence="5" id="KW-0175">Coiled coil</keyword>
<dbReference type="InterPro" id="IPR001607">
    <property type="entry name" value="Znf_UBP"/>
</dbReference>
<dbReference type="PROSITE" id="PS50089">
    <property type="entry name" value="ZF_RING_2"/>
    <property type="match status" value="1"/>
</dbReference>
<evidence type="ECO:0000256" key="1">
    <source>
        <dbReference type="ARBA" id="ARBA00022723"/>
    </source>
</evidence>
<evidence type="ECO:0000256" key="2">
    <source>
        <dbReference type="ARBA" id="ARBA00022771"/>
    </source>
</evidence>
<dbReference type="GO" id="GO:0007265">
    <property type="term" value="P:Ras protein signal transduction"/>
    <property type="evidence" value="ECO:0007669"/>
    <property type="project" value="TreeGrafter"/>
</dbReference>
<dbReference type="InterPro" id="IPR035979">
    <property type="entry name" value="RBD_domain_sf"/>
</dbReference>
<name>A0AA85A9Q6_9TREM</name>
<dbReference type="PANTHER" id="PTHR24007">
    <property type="entry name" value="BRCA1-ASSOCIATED PROTEIN"/>
    <property type="match status" value="1"/>
</dbReference>
<sequence length="529" mass="60368">MGTHSLYHLVILFEETEKKLSKSLSYSSPSLPYPFIIRKSLEKTRHPELSTSDIQGSRQFNQITVETYTMDTSESWDVDNCEEISFLSGNPTVETTEGIIHIYKNQREVPRCNDMVTSTVLCFFSVPSHITVKDLLRFISPMRNVIVELKIVKDSTPNQYMALIKFRTPEDTGHFYDTYNGTSYNTLEQEVCQLMYVSHVEITHPSTGVAFPTKDLRELPSCPVCLERLDEPVQGILTTILCNHTFHDGCISQVEDTICPVCRYVQSPEMLSDSQCADCDIRENLWICLICGHVGCGRYGQKHAQVHFEETGHTFALELGKTLVWDYADDAYVHRLAVNHEDGKLVQLGPNNETGNKKLDIISMEFSAILTSQLESQRAYFESQLGLITTQSNVHLEEMESRVESALSAAQTAEKKLSEVIKENLVISRKLQQATSLAQRLQKDLEEERALNRSLLINEKTWRERTEQAESEAKTARAECRELLLNLELRDKLNELNTNKELTKDELETCEISLQPGSSQKASRRRRKR</sequence>
<evidence type="ECO:0000313" key="8">
    <source>
        <dbReference type="Proteomes" id="UP000050790"/>
    </source>
</evidence>
<dbReference type="SMART" id="SM00290">
    <property type="entry name" value="ZnF_UBP"/>
    <property type="match status" value="1"/>
</dbReference>
<dbReference type="Pfam" id="PF02148">
    <property type="entry name" value="zf-UBP"/>
    <property type="match status" value="1"/>
</dbReference>
<accession>A0AA85A9Q6</accession>
<keyword evidence="3" id="KW-0862">Zinc</keyword>
<keyword evidence="1" id="KW-0479">Metal-binding</keyword>
<dbReference type="GO" id="GO:0016567">
    <property type="term" value="P:protein ubiquitination"/>
    <property type="evidence" value="ECO:0007669"/>
    <property type="project" value="TreeGrafter"/>
</dbReference>
<dbReference type="Gene3D" id="3.30.40.10">
    <property type="entry name" value="Zinc/RING finger domain, C3HC4 (zinc finger)"/>
    <property type="match status" value="2"/>
</dbReference>
<dbReference type="AlphaFoldDB" id="A0AA85A9Q6"/>